<comment type="similarity">
    <text evidence="2">Belongs to the 5'-nucleotidase family.</text>
</comment>
<dbReference type="AlphaFoldDB" id="A0A4P6ZMQ5"/>
<dbReference type="PANTHER" id="PTHR11575:SF6">
    <property type="entry name" value="2',3'-CYCLIC-NUCLEOTIDE 2'-PHOSPHODIESTERASE_3'-NUCLEOTIDASE"/>
    <property type="match status" value="1"/>
</dbReference>
<dbReference type="PRINTS" id="PR01607">
    <property type="entry name" value="APYRASEFAMLY"/>
</dbReference>
<dbReference type="Gene3D" id="3.60.21.10">
    <property type="match status" value="1"/>
</dbReference>
<dbReference type="OrthoDB" id="9801679at2"/>
<gene>
    <name evidence="5" type="ORF">ELX58_07430</name>
</gene>
<feature type="domain" description="Calcineurin-like phosphoesterase" evidence="3">
    <location>
        <begin position="4"/>
        <end position="234"/>
    </location>
</feature>
<proteinExistence type="inferred from homology"/>
<dbReference type="Gene3D" id="3.90.780.10">
    <property type="entry name" value="5'-Nucleotidase, C-terminal domain"/>
    <property type="match status" value="1"/>
</dbReference>
<keyword evidence="2" id="KW-0547">Nucleotide-binding</keyword>
<evidence type="ECO:0000259" key="4">
    <source>
        <dbReference type="Pfam" id="PF02872"/>
    </source>
</evidence>
<keyword evidence="6" id="KW-1185">Reference proteome</keyword>
<dbReference type="Pfam" id="PF02872">
    <property type="entry name" value="5_nucleotid_C"/>
    <property type="match status" value="1"/>
</dbReference>
<dbReference type="InterPro" id="IPR008334">
    <property type="entry name" value="5'-Nucleotdase_C"/>
</dbReference>
<evidence type="ECO:0000256" key="1">
    <source>
        <dbReference type="ARBA" id="ARBA00022729"/>
    </source>
</evidence>
<dbReference type="KEGG" id="lji:ELX58_07430"/>
<name>A0A4P6ZMQ5_9LACO</name>
<sequence length="515" mass="58102">MKLNLLLTSDVHGYLVPTNYVNSQMDAPFSLERAATCLKALQKKHTYTLTFDDGDYLEGSPLSFYLAKIKKESAPHELDAAFNQVHYDFGIVGNHEFNYGQSYLLNSIKESHRQFLCANIVDSKGHHPFGKPYIVKQVGPIKVAVMGLTTQGTTKWEKSKNLKGLKFISAVTTAKKYVPLMRKQADVVIVAYHGGFERNKQGVPTEILKGENESYQMLKDVKGIDALLTGHQHRIIADHLFGVPTIQVGHRGELVGVVTLDINANRQITDSQVKLIPTKDYTPDPQVTQAIKPTEKAVDHWLNRPLATINGSLSFKSAPEARINKCNFIEFIQHVQMATMGADISAASLFTNEAHGFENPITLRNIMTNYVYPNTLSLSIINGKILKEAMEQSAKYFTYKNGKFTVSRPFVYPKPLNYCYDMYEGVNYVMNIAKPIGHRITKLTYHGKPVRPNQKLKIVLNTYRAVGGGHYPMFNRSQIVKTSHMVMDQVIAHYLKRHPVINATNNHNFKVIYKK</sequence>
<dbReference type="Proteomes" id="UP000294321">
    <property type="component" value="Chromosome"/>
</dbReference>
<dbReference type="EMBL" id="CP034726">
    <property type="protein sequence ID" value="QBP18913.1"/>
    <property type="molecule type" value="Genomic_DNA"/>
</dbReference>
<dbReference type="GO" id="GO:0000166">
    <property type="term" value="F:nucleotide binding"/>
    <property type="evidence" value="ECO:0007669"/>
    <property type="project" value="UniProtKB-KW"/>
</dbReference>
<reference evidence="6" key="1">
    <citation type="submission" date="2018-12" db="EMBL/GenBank/DDBJ databases">
        <title>A new species of lactobacillus.</title>
        <authorList>
            <person name="Jian Y."/>
            <person name="Xin L."/>
            <person name="Hong Z.J."/>
            <person name="Ming L.Z."/>
            <person name="Hong X.Z."/>
        </authorList>
    </citation>
    <scope>NUCLEOTIDE SEQUENCE [LARGE SCALE GENOMIC DNA]</scope>
    <source>
        <strain evidence="6">HSLZ-75</strain>
    </source>
</reference>
<dbReference type="InterPro" id="IPR004843">
    <property type="entry name" value="Calcineurin-like_PHP"/>
</dbReference>
<dbReference type="InterPro" id="IPR006179">
    <property type="entry name" value="5_nucleotidase/apyrase"/>
</dbReference>
<evidence type="ECO:0000256" key="2">
    <source>
        <dbReference type="RuleBase" id="RU362119"/>
    </source>
</evidence>
<evidence type="ECO:0000259" key="3">
    <source>
        <dbReference type="Pfam" id="PF00149"/>
    </source>
</evidence>
<dbReference type="Pfam" id="PF00149">
    <property type="entry name" value="Metallophos"/>
    <property type="match status" value="1"/>
</dbReference>
<evidence type="ECO:0000313" key="5">
    <source>
        <dbReference type="EMBL" id="QBP18913.1"/>
    </source>
</evidence>
<keyword evidence="1" id="KW-0732">Signal</keyword>
<feature type="domain" description="5'-Nucleotidase C-terminal" evidence="4">
    <location>
        <begin position="316"/>
        <end position="475"/>
    </location>
</feature>
<dbReference type="PANTHER" id="PTHR11575">
    <property type="entry name" value="5'-NUCLEOTIDASE-RELATED"/>
    <property type="match status" value="1"/>
</dbReference>
<dbReference type="RefSeq" id="WP_133442471.1">
    <property type="nucleotide sequence ID" value="NZ_CP034726.1"/>
</dbReference>
<accession>A0A4P6ZMQ5</accession>
<dbReference type="PROSITE" id="PS00786">
    <property type="entry name" value="5_NUCLEOTIDASE_2"/>
    <property type="match status" value="1"/>
</dbReference>
<protein>
    <submittedName>
        <fullName evidence="5">Bifunctional metallophosphatase/5'-nucleotidase</fullName>
    </submittedName>
</protein>
<evidence type="ECO:0000313" key="6">
    <source>
        <dbReference type="Proteomes" id="UP000294321"/>
    </source>
</evidence>
<dbReference type="GO" id="GO:0046872">
    <property type="term" value="F:metal ion binding"/>
    <property type="evidence" value="ECO:0007669"/>
    <property type="project" value="InterPro"/>
</dbReference>
<organism evidence="5 6">
    <name type="scientific">Acetilactobacillus jinshanensis</name>
    <dbReference type="NCBI Taxonomy" id="1720083"/>
    <lineage>
        <taxon>Bacteria</taxon>
        <taxon>Bacillati</taxon>
        <taxon>Bacillota</taxon>
        <taxon>Bacilli</taxon>
        <taxon>Lactobacillales</taxon>
        <taxon>Lactobacillaceae</taxon>
        <taxon>Acetilactobacillus</taxon>
    </lineage>
</organism>
<dbReference type="GO" id="GO:0030288">
    <property type="term" value="C:outer membrane-bounded periplasmic space"/>
    <property type="evidence" value="ECO:0007669"/>
    <property type="project" value="TreeGrafter"/>
</dbReference>
<dbReference type="SUPFAM" id="SSF56300">
    <property type="entry name" value="Metallo-dependent phosphatases"/>
    <property type="match status" value="1"/>
</dbReference>
<dbReference type="InterPro" id="IPR029052">
    <property type="entry name" value="Metallo-depent_PP-like"/>
</dbReference>
<dbReference type="GO" id="GO:0009166">
    <property type="term" value="P:nucleotide catabolic process"/>
    <property type="evidence" value="ECO:0007669"/>
    <property type="project" value="InterPro"/>
</dbReference>
<keyword evidence="2" id="KW-0378">Hydrolase</keyword>
<dbReference type="GO" id="GO:0016788">
    <property type="term" value="F:hydrolase activity, acting on ester bonds"/>
    <property type="evidence" value="ECO:0007669"/>
    <property type="project" value="InterPro"/>
</dbReference>
<dbReference type="InterPro" id="IPR006146">
    <property type="entry name" value="5'-Nucleotdase_CS"/>
</dbReference>
<dbReference type="SUPFAM" id="SSF55816">
    <property type="entry name" value="5'-nucleotidase (syn. UDP-sugar hydrolase), C-terminal domain"/>
    <property type="match status" value="1"/>
</dbReference>
<dbReference type="InterPro" id="IPR036907">
    <property type="entry name" value="5'-Nucleotdase_C_sf"/>
</dbReference>